<proteinExistence type="predicted"/>
<dbReference type="NCBIfam" id="TIGR02523">
    <property type="entry name" value="type_IV_pilV"/>
    <property type="match status" value="1"/>
</dbReference>
<dbReference type="Proteomes" id="UP001162800">
    <property type="component" value="Chromosome"/>
</dbReference>
<evidence type="ECO:0000313" key="3">
    <source>
        <dbReference type="EMBL" id="UYG50816.1"/>
    </source>
</evidence>
<feature type="compositionally biased region" description="Low complexity" evidence="1">
    <location>
        <begin position="159"/>
        <end position="168"/>
    </location>
</feature>
<dbReference type="NCBIfam" id="TIGR02532">
    <property type="entry name" value="IV_pilin_GFxxxE"/>
    <property type="match status" value="1"/>
</dbReference>
<keyword evidence="2" id="KW-0472">Membrane</keyword>
<keyword evidence="4" id="KW-1185">Reference proteome</keyword>
<dbReference type="Pfam" id="PF07963">
    <property type="entry name" value="N_methyl"/>
    <property type="match status" value="1"/>
</dbReference>
<reference evidence="3" key="1">
    <citation type="submission" date="2022-09" db="EMBL/GenBank/DDBJ databases">
        <title>The complete genome of Acidovorax sp. 5MLIR.</title>
        <authorList>
            <person name="Liu L."/>
            <person name="Yue J."/>
            <person name="Yang F."/>
            <person name="Yuan J."/>
            <person name="Li L."/>
        </authorList>
    </citation>
    <scope>NUCLEOTIDE SEQUENCE</scope>
    <source>
        <strain evidence="3">5MLIR</strain>
    </source>
</reference>
<dbReference type="EMBL" id="CP106881">
    <property type="protein sequence ID" value="UYG50816.1"/>
    <property type="molecule type" value="Genomic_DNA"/>
</dbReference>
<evidence type="ECO:0000256" key="2">
    <source>
        <dbReference type="SAM" id="Phobius"/>
    </source>
</evidence>
<gene>
    <name evidence="3" type="primary">pilV</name>
    <name evidence="3" type="ORF">M9799_12025</name>
</gene>
<evidence type="ECO:0000256" key="1">
    <source>
        <dbReference type="SAM" id="MobiDB-lite"/>
    </source>
</evidence>
<accession>A0ABY6G706</accession>
<dbReference type="InterPro" id="IPR013362">
    <property type="entry name" value="Pilus_4_PilV"/>
</dbReference>
<protein>
    <submittedName>
        <fullName evidence="3">Type IV pilus modification protein PilV</fullName>
    </submittedName>
</protein>
<keyword evidence="2" id="KW-0812">Transmembrane</keyword>
<sequence>MRVGSRQAGFSLIEVMVSLVVVSLGMLGLAGLLINGVAATKTSQLRNAASLQVTSLADAMSANRRFWGDTELGEISFTAQGTVIESQQNIDLGVSADCLNAACSAHHLAAYDVRTWLAALDNQLPDARSQVHCSVNFDAKNCHATVKWNEKYYSGSQSDAADSAATGGERQYSQFITP</sequence>
<dbReference type="InterPro" id="IPR012902">
    <property type="entry name" value="N_methyl_site"/>
</dbReference>
<feature type="region of interest" description="Disordered" evidence="1">
    <location>
        <begin position="159"/>
        <end position="178"/>
    </location>
</feature>
<feature type="transmembrane region" description="Helical" evidence="2">
    <location>
        <begin position="12"/>
        <end position="34"/>
    </location>
</feature>
<evidence type="ECO:0000313" key="4">
    <source>
        <dbReference type="Proteomes" id="UP001162800"/>
    </source>
</evidence>
<keyword evidence="2" id="KW-1133">Transmembrane helix</keyword>
<name>A0ABY6G706_9BURK</name>
<dbReference type="RefSeq" id="WP_231041913.1">
    <property type="nucleotide sequence ID" value="NZ_CP106881.1"/>
</dbReference>
<organism evidence="3 4">
    <name type="scientific">Comamonas endophytica</name>
    <dbReference type="NCBI Taxonomy" id="2949090"/>
    <lineage>
        <taxon>Bacteria</taxon>
        <taxon>Pseudomonadati</taxon>
        <taxon>Pseudomonadota</taxon>
        <taxon>Betaproteobacteria</taxon>
        <taxon>Burkholderiales</taxon>
        <taxon>Comamonadaceae</taxon>
        <taxon>Comamonas</taxon>
    </lineage>
</organism>